<dbReference type="AlphaFoldDB" id="A0A2V3VET9"/>
<accession>A0A2V3VET9</accession>
<reference evidence="9 10" key="1">
    <citation type="submission" date="2018-05" db="EMBL/GenBank/DDBJ databases">
        <title>Genomic Encyclopedia of Type Strains, Phase IV (KMG-IV): sequencing the most valuable type-strain genomes for metagenomic binning, comparative biology and taxonomic classification.</title>
        <authorList>
            <person name="Goeker M."/>
        </authorList>
    </citation>
    <scope>NUCLEOTIDE SEQUENCE [LARGE SCALE GENOMIC DNA]</scope>
    <source>
        <strain evidence="9 10">DSM 28556</strain>
    </source>
</reference>
<dbReference type="RefSeq" id="WP_110397668.1">
    <property type="nucleotide sequence ID" value="NZ_JADIJL010000062.1"/>
</dbReference>
<gene>
    <name evidence="9" type="ORF">DFR56_13017</name>
</gene>
<keyword evidence="4 7" id="KW-0812">Transmembrane</keyword>
<evidence type="ECO:0000256" key="4">
    <source>
        <dbReference type="ARBA" id="ARBA00022692"/>
    </source>
</evidence>
<feature type="domain" description="VTT" evidence="8">
    <location>
        <begin position="30"/>
        <end position="160"/>
    </location>
</feature>
<evidence type="ECO:0000256" key="3">
    <source>
        <dbReference type="ARBA" id="ARBA00022475"/>
    </source>
</evidence>
<dbReference type="GO" id="GO:0005886">
    <property type="term" value="C:plasma membrane"/>
    <property type="evidence" value="ECO:0007669"/>
    <property type="project" value="UniProtKB-SubCell"/>
</dbReference>
<feature type="transmembrane region" description="Helical" evidence="7">
    <location>
        <begin position="12"/>
        <end position="41"/>
    </location>
</feature>
<feature type="transmembrane region" description="Helical" evidence="7">
    <location>
        <begin position="138"/>
        <end position="163"/>
    </location>
</feature>
<comment type="similarity">
    <text evidence="2">Belongs to the DedA family.</text>
</comment>
<evidence type="ECO:0000313" key="10">
    <source>
        <dbReference type="Proteomes" id="UP000247978"/>
    </source>
</evidence>
<name>A0A2V3VET9_9BACI</name>
<dbReference type="PANTHER" id="PTHR42709:SF6">
    <property type="entry name" value="UNDECAPRENYL PHOSPHATE TRANSPORTER A"/>
    <property type="match status" value="1"/>
</dbReference>
<evidence type="ECO:0000259" key="8">
    <source>
        <dbReference type="Pfam" id="PF09335"/>
    </source>
</evidence>
<keyword evidence="5 7" id="KW-1133">Transmembrane helix</keyword>
<dbReference type="Pfam" id="PF09335">
    <property type="entry name" value="VTT_dom"/>
    <property type="match status" value="1"/>
</dbReference>
<feature type="transmembrane region" description="Helical" evidence="7">
    <location>
        <begin position="175"/>
        <end position="196"/>
    </location>
</feature>
<dbReference type="Proteomes" id="UP000247978">
    <property type="component" value="Unassembled WGS sequence"/>
</dbReference>
<dbReference type="OrthoDB" id="9813426at2"/>
<keyword evidence="10" id="KW-1185">Reference proteome</keyword>
<feature type="transmembrane region" description="Helical" evidence="7">
    <location>
        <begin position="53"/>
        <end position="77"/>
    </location>
</feature>
<evidence type="ECO:0000256" key="2">
    <source>
        <dbReference type="ARBA" id="ARBA00010792"/>
    </source>
</evidence>
<organism evidence="9 10">
    <name type="scientific">Pseudogracilibacillus auburnensis</name>
    <dbReference type="NCBI Taxonomy" id="1494959"/>
    <lineage>
        <taxon>Bacteria</taxon>
        <taxon>Bacillati</taxon>
        <taxon>Bacillota</taxon>
        <taxon>Bacilli</taxon>
        <taxon>Bacillales</taxon>
        <taxon>Bacillaceae</taxon>
        <taxon>Pseudogracilibacillus</taxon>
    </lineage>
</organism>
<keyword evidence="3" id="KW-1003">Cell membrane</keyword>
<dbReference type="EMBL" id="QJJQ01000030">
    <property type="protein sequence ID" value="PXW80336.1"/>
    <property type="molecule type" value="Genomic_DNA"/>
</dbReference>
<proteinExistence type="inferred from homology"/>
<evidence type="ECO:0000256" key="1">
    <source>
        <dbReference type="ARBA" id="ARBA00004651"/>
    </source>
</evidence>
<evidence type="ECO:0000256" key="7">
    <source>
        <dbReference type="SAM" id="Phobius"/>
    </source>
</evidence>
<dbReference type="InterPro" id="IPR032816">
    <property type="entry name" value="VTT_dom"/>
</dbReference>
<dbReference type="InterPro" id="IPR051311">
    <property type="entry name" value="DedA_domain"/>
</dbReference>
<evidence type="ECO:0000256" key="5">
    <source>
        <dbReference type="ARBA" id="ARBA00022989"/>
    </source>
</evidence>
<dbReference type="PANTHER" id="PTHR42709">
    <property type="entry name" value="ALKALINE PHOSPHATASE LIKE PROTEIN"/>
    <property type="match status" value="1"/>
</dbReference>
<keyword evidence="6 7" id="KW-0472">Membrane</keyword>
<comment type="caution">
    <text evidence="9">The sequence shown here is derived from an EMBL/GenBank/DDBJ whole genome shotgun (WGS) entry which is preliminary data.</text>
</comment>
<evidence type="ECO:0000256" key="6">
    <source>
        <dbReference type="ARBA" id="ARBA00023136"/>
    </source>
</evidence>
<evidence type="ECO:0000313" key="9">
    <source>
        <dbReference type="EMBL" id="PXW80336.1"/>
    </source>
</evidence>
<protein>
    <submittedName>
        <fullName evidence="9">Membrane protein DedA with SNARE-associated domain</fullName>
    </submittedName>
</protein>
<comment type="subcellular location">
    <subcellularLocation>
        <location evidence="1">Cell membrane</location>
        <topology evidence="1">Multi-pass membrane protein</topology>
    </subcellularLocation>
</comment>
<sequence>MQAWVIELMEQLGYVGVFFMMALENIFPPIPSEVILLFGGFMTTYTNLTVDGVIITATTGSVLGAIILYGIGMLINIERMEKVIDRWGHIIRLEKEDLHKANAWFENYGYWAVLLCRMVPIVRSLISIPAGMSGMKFWLFLLFTIIGTAIWNTMLVFVGAILGASWKDILSFFEYYSTIVYFLIAIGFILFILVYIHKGKRKK</sequence>